<dbReference type="InterPro" id="IPR011993">
    <property type="entry name" value="PH-like_dom_sf"/>
</dbReference>
<name>X6NGA5_RETFI</name>
<accession>X6NGA5</accession>
<dbReference type="Gene3D" id="2.30.29.30">
    <property type="entry name" value="Pleckstrin-homology domain (PH domain)/Phosphotyrosine-binding domain (PTB)"/>
    <property type="match status" value="1"/>
</dbReference>
<evidence type="ECO:0000313" key="1">
    <source>
        <dbReference type="EMBL" id="ETO24908.1"/>
    </source>
</evidence>
<proteinExistence type="predicted"/>
<comment type="caution">
    <text evidence="1">The sequence shown here is derived from an EMBL/GenBank/DDBJ whole genome shotgun (WGS) entry which is preliminary data.</text>
</comment>
<evidence type="ECO:0008006" key="3">
    <source>
        <dbReference type="Google" id="ProtNLM"/>
    </source>
</evidence>
<reference evidence="1 2" key="1">
    <citation type="journal article" date="2013" name="Curr. Biol.">
        <title>The Genome of the Foraminiferan Reticulomyxa filosa.</title>
        <authorList>
            <person name="Glockner G."/>
            <person name="Hulsmann N."/>
            <person name="Schleicher M."/>
            <person name="Noegel A.A."/>
            <person name="Eichinger L."/>
            <person name="Gallinger C."/>
            <person name="Pawlowski J."/>
            <person name="Sierra R."/>
            <person name="Euteneuer U."/>
            <person name="Pillet L."/>
            <person name="Moustafa A."/>
            <person name="Platzer M."/>
            <person name="Groth M."/>
            <person name="Szafranski K."/>
            <person name="Schliwa M."/>
        </authorList>
    </citation>
    <scope>NUCLEOTIDE SEQUENCE [LARGE SCALE GENOMIC DNA]</scope>
</reference>
<evidence type="ECO:0000313" key="2">
    <source>
        <dbReference type="Proteomes" id="UP000023152"/>
    </source>
</evidence>
<dbReference type="AlphaFoldDB" id="X6NGA5"/>
<sequence>MLWQFQNFSGNIQKLSAHGIKWNERWAIVSGHMLQIYSTEQEKLADKQPKYCINLTKATIFQIESNELLNKVKFRVQLLNEKFEITLISDPLFYGRLQQRKHNKFCSRVELPKHPDSNNTDLQQTNVALSATSVNTNNRSTEKTNIEANIPGEIPEQPSQAPSEFSVNATPINCTKIDEKREIESKNSFDQQAGNLPNNNKENEPFDPLYCRKISHCHQWNSRFQKVVDLAQPKQSEQLQILLKEFVATCKFCLPVYWKNVVKTIVHELLLPDTERTMKPVEGSSYLSHGIVFTVILSINDTNSLKQNVC</sequence>
<dbReference type="SUPFAM" id="SSF50729">
    <property type="entry name" value="PH domain-like"/>
    <property type="match status" value="1"/>
</dbReference>
<gene>
    <name evidence="1" type="ORF">RFI_12248</name>
</gene>
<organism evidence="1 2">
    <name type="scientific">Reticulomyxa filosa</name>
    <dbReference type="NCBI Taxonomy" id="46433"/>
    <lineage>
        <taxon>Eukaryota</taxon>
        <taxon>Sar</taxon>
        <taxon>Rhizaria</taxon>
        <taxon>Retaria</taxon>
        <taxon>Foraminifera</taxon>
        <taxon>Monothalamids</taxon>
        <taxon>Reticulomyxidae</taxon>
        <taxon>Reticulomyxa</taxon>
    </lineage>
</organism>
<protein>
    <recommendedName>
        <fullName evidence="3">PH domain-containing protein</fullName>
    </recommendedName>
</protein>
<dbReference type="Proteomes" id="UP000023152">
    <property type="component" value="Unassembled WGS sequence"/>
</dbReference>
<keyword evidence="2" id="KW-1185">Reference proteome</keyword>
<dbReference type="EMBL" id="ASPP01008879">
    <property type="protein sequence ID" value="ETO24908.1"/>
    <property type="molecule type" value="Genomic_DNA"/>
</dbReference>